<feature type="compositionally biased region" description="Basic and acidic residues" evidence="3">
    <location>
        <begin position="43"/>
        <end position="54"/>
    </location>
</feature>
<feature type="compositionally biased region" description="Basic and acidic residues" evidence="3">
    <location>
        <begin position="133"/>
        <end position="146"/>
    </location>
</feature>
<feature type="compositionally biased region" description="Acidic residues" evidence="3">
    <location>
        <begin position="148"/>
        <end position="160"/>
    </location>
</feature>
<dbReference type="PROSITE" id="PS50013">
    <property type="entry name" value="CHROMO_2"/>
    <property type="match status" value="1"/>
</dbReference>
<dbReference type="Gene3D" id="2.40.50.40">
    <property type="match status" value="2"/>
</dbReference>
<evidence type="ECO:0000256" key="2">
    <source>
        <dbReference type="ARBA" id="ARBA00023242"/>
    </source>
</evidence>
<dbReference type="InterPro" id="IPR016197">
    <property type="entry name" value="Chromo-like_dom_sf"/>
</dbReference>
<dbReference type="GO" id="GO:0006338">
    <property type="term" value="P:chromatin remodeling"/>
    <property type="evidence" value="ECO:0007669"/>
    <property type="project" value="UniProtKB-ARBA"/>
</dbReference>
<dbReference type="PANTHER" id="PTHR22812">
    <property type="entry name" value="CHROMOBOX PROTEIN"/>
    <property type="match status" value="1"/>
</dbReference>
<feature type="compositionally biased region" description="Basic residues" evidence="3">
    <location>
        <begin position="21"/>
        <end position="33"/>
    </location>
</feature>
<dbReference type="AlphaFoldDB" id="A0A0C9W2I1"/>
<dbReference type="Pfam" id="PF00385">
    <property type="entry name" value="Chromo"/>
    <property type="match status" value="1"/>
</dbReference>
<comment type="subcellular location">
    <subcellularLocation>
        <location evidence="1">Nucleus</location>
    </subcellularLocation>
</comment>
<evidence type="ECO:0000256" key="3">
    <source>
        <dbReference type="SAM" id="MobiDB-lite"/>
    </source>
</evidence>
<dbReference type="SMART" id="SM00298">
    <property type="entry name" value="CHROMO"/>
    <property type="match status" value="1"/>
</dbReference>
<evidence type="ECO:0000259" key="4">
    <source>
        <dbReference type="PROSITE" id="PS50013"/>
    </source>
</evidence>
<feature type="region of interest" description="Disordered" evidence="3">
    <location>
        <begin position="1"/>
        <end position="69"/>
    </location>
</feature>
<accession>A0A0C9W2I1</accession>
<organism evidence="5 6">
    <name type="scientific">Hydnomerulius pinastri MD-312</name>
    <dbReference type="NCBI Taxonomy" id="994086"/>
    <lineage>
        <taxon>Eukaryota</taxon>
        <taxon>Fungi</taxon>
        <taxon>Dikarya</taxon>
        <taxon>Basidiomycota</taxon>
        <taxon>Agaricomycotina</taxon>
        <taxon>Agaricomycetes</taxon>
        <taxon>Agaricomycetidae</taxon>
        <taxon>Boletales</taxon>
        <taxon>Boletales incertae sedis</taxon>
        <taxon>Leucogyrophana</taxon>
    </lineage>
</organism>
<feature type="compositionally biased region" description="Acidic residues" evidence="3">
    <location>
        <begin position="58"/>
        <end position="69"/>
    </location>
</feature>
<dbReference type="InterPro" id="IPR051219">
    <property type="entry name" value="Heterochromatin_chromo-domain"/>
</dbReference>
<evidence type="ECO:0000313" key="5">
    <source>
        <dbReference type="EMBL" id="KIJ65210.1"/>
    </source>
</evidence>
<feature type="domain" description="Chromo" evidence="4">
    <location>
        <begin position="70"/>
        <end position="132"/>
    </location>
</feature>
<dbReference type="SMART" id="SM00300">
    <property type="entry name" value="ChSh"/>
    <property type="match status" value="1"/>
</dbReference>
<sequence length="267" mass="30772">MARATDAVTSDSEGERPRSGSTKKKYSSKKARRASSEGGDVSEVEKEVEDKAEAPTESGEEEGDGEEEEYEIELIIDAKKGQFPNGRMGYFVKWKNYPEEHNSWVDERDAGNAQELIDQYWARQKKKNKPGPRKSEPRGRPRKSEPQSDNEEAPEEDEEEQRAKKKPRKSNGAARKSKKQDSDVEDEKPGTMQKHMSVPSWETLVETIDTVEREADGDLYVFFTVKNEKKRMRENSRLCAQRFPQKLITFYESNLRWKTEEEPAEAE</sequence>
<dbReference type="HOGENOM" id="CLU_045874_5_0_1"/>
<dbReference type="Proteomes" id="UP000053820">
    <property type="component" value="Unassembled WGS sequence"/>
</dbReference>
<dbReference type="InterPro" id="IPR023780">
    <property type="entry name" value="Chromo_domain"/>
</dbReference>
<feature type="compositionally biased region" description="Basic residues" evidence="3">
    <location>
        <begin position="123"/>
        <end position="132"/>
    </location>
</feature>
<evidence type="ECO:0000256" key="1">
    <source>
        <dbReference type="ARBA" id="ARBA00004123"/>
    </source>
</evidence>
<gene>
    <name evidence="5" type="ORF">HYDPIDRAFT_89232</name>
</gene>
<dbReference type="InterPro" id="IPR000953">
    <property type="entry name" value="Chromo/chromo_shadow_dom"/>
</dbReference>
<name>A0A0C9W2I1_9AGAM</name>
<dbReference type="EMBL" id="KN839844">
    <property type="protein sequence ID" value="KIJ65210.1"/>
    <property type="molecule type" value="Genomic_DNA"/>
</dbReference>
<dbReference type="GO" id="GO:0005634">
    <property type="term" value="C:nucleus"/>
    <property type="evidence" value="ECO:0007669"/>
    <property type="project" value="UniProtKB-SubCell"/>
</dbReference>
<dbReference type="SUPFAM" id="SSF54160">
    <property type="entry name" value="Chromo domain-like"/>
    <property type="match status" value="2"/>
</dbReference>
<feature type="region of interest" description="Disordered" evidence="3">
    <location>
        <begin position="104"/>
        <end position="198"/>
    </location>
</feature>
<protein>
    <recommendedName>
        <fullName evidence="4">Chromo domain-containing protein</fullName>
    </recommendedName>
</protein>
<dbReference type="InterPro" id="IPR008251">
    <property type="entry name" value="Chromo_shadow_dom"/>
</dbReference>
<keyword evidence="2" id="KW-0539">Nucleus</keyword>
<proteinExistence type="predicted"/>
<keyword evidence="6" id="KW-1185">Reference proteome</keyword>
<reference evidence="5 6" key="1">
    <citation type="submission" date="2014-04" db="EMBL/GenBank/DDBJ databases">
        <title>Evolutionary Origins and Diversification of the Mycorrhizal Mutualists.</title>
        <authorList>
            <consortium name="DOE Joint Genome Institute"/>
            <consortium name="Mycorrhizal Genomics Consortium"/>
            <person name="Kohler A."/>
            <person name="Kuo A."/>
            <person name="Nagy L.G."/>
            <person name="Floudas D."/>
            <person name="Copeland A."/>
            <person name="Barry K.W."/>
            <person name="Cichocki N."/>
            <person name="Veneault-Fourrey C."/>
            <person name="LaButti K."/>
            <person name="Lindquist E.A."/>
            <person name="Lipzen A."/>
            <person name="Lundell T."/>
            <person name="Morin E."/>
            <person name="Murat C."/>
            <person name="Riley R."/>
            <person name="Ohm R."/>
            <person name="Sun H."/>
            <person name="Tunlid A."/>
            <person name="Henrissat B."/>
            <person name="Grigoriev I.V."/>
            <person name="Hibbett D.S."/>
            <person name="Martin F."/>
        </authorList>
    </citation>
    <scope>NUCLEOTIDE SEQUENCE [LARGE SCALE GENOMIC DNA]</scope>
    <source>
        <strain evidence="5 6">MD-312</strain>
    </source>
</reference>
<dbReference type="OrthoDB" id="433924at2759"/>
<evidence type="ECO:0000313" key="6">
    <source>
        <dbReference type="Proteomes" id="UP000053820"/>
    </source>
</evidence>
<dbReference type="Pfam" id="PF01393">
    <property type="entry name" value="Chromo_shadow"/>
    <property type="match status" value="1"/>
</dbReference>